<evidence type="ECO:0000259" key="2">
    <source>
        <dbReference type="Pfam" id="PF04909"/>
    </source>
</evidence>
<dbReference type="EMBL" id="CP013695">
    <property type="protein sequence ID" value="ALU30828.1"/>
    <property type="molecule type" value="Genomic_DNA"/>
</dbReference>
<keyword evidence="3" id="KW-0378">Hydrolase</keyword>
<dbReference type="EMBL" id="CP013694">
    <property type="protein sequence ID" value="ALU30134.1"/>
    <property type="molecule type" value="Genomic_DNA"/>
</dbReference>
<dbReference type="RefSeq" id="WP_011278547.1">
    <property type="nucleotide sequence ID" value="NZ_BHWZ01000004.1"/>
</dbReference>
<evidence type="ECO:0000313" key="5">
    <source>
        <dbReference type="Proteomes" id="UP000060043"/>
    </source>
</evidence>
<dbReference type="InterPro" id="IPR032466">
    <property type="entry name" value="Metal_Hydrolase"/>
</dbReference>
<sequence length="272" mass="31183">MIDFHFHAPVREFVEFLGEYAEPAFRYFNAKIELKEFKEILDYYEGIGIKRFVVLPIDSTTFLGRRIHNEAVPNDDRVVRFVSVDPMKPNAVEELKEAIKKFEPVGVKLHPQLQGFHPLDEKAMKLYEVVNNHGLIIVFHTGTSGIGAGLRSSIRLDYGRPIYFDEIAVRFPDIKIVLAHFGWPWTEEAIAIALHKPNVYLDLSGWAPKYVPDALWKNAKRLKDKLLFGSDFPLIKPDRWINELSQVNLDADLKNKILSENAGRLIKSTGRG</sequence>
<evidence type="ECO:0000256" key="1">
    <source>
        <dbReference type="ARBA" id="ARBA00023239"/>
    </source>
</evidence>
<keyword evidence="1" id="KW-0456">Lyase</keyword>
<organism evidence="3 6">
    <name type="scientific">Sulfolobus acidocaldarius</name>
    <dbReference type="NCBI Taxonomy" id="2285"/>
    <lineage>
        <taxon>Archaea</taxon>
        <taxon>Thermoproteota</taxon>
        <taxon>Thermoprotei</taxon>
        <taxon>Sulfolobales</taxon>
        <taxon>Sulfolobaceae</taxon>
        <taxon>Sulfolobus</taxon>
    </lineage>
</organism>
<dbReference type="PANTHER" id="PTHR21240:SF19">
    <property type="entry name" value="CATALYTIC_ HYDROLASE"/>
    <property type="match status" value="1"/>
</dbReference>
<dbReference type="OMA" id="PAIFHTG"/>
<evidence type="ECO:0000313" key="6">
    <source>
        <dbReference type="Proteomes" id="UP000065473"/>
    </source>
</evidence>
<evidence type="ECO:0000313" key="3">
    <source>
        <dbReference type="EMBL" id="ALU30134.1"/>
    </source>
</evidence>
<dbReference type="PaxDb" id="1435377-SUSAZ_08270"/>
<dbReference type="AlphaFoldDB" id="A0A0U3GYG8"/>
<dbReference type="GO" id="GO:0016831">
    <property type="term" value="F:carboxy-lyase activity"/>
    <property type="evidence" value="ECO:0007669"/>
    <property type="project" value="InterPro"/>
</dbReference>
<dbReference type="Proteomes" id="UP000060043">
    <property type="component" value="Chromosome"/>
</dbReference>
<gene>
    <name evidence="3" type="ORF">ATY89_09435</name>
    <name evidence="4" type="ORF">ATZ20_00845</name>
</gene>
<dbReference type="Gene3D" id="3.20.20.140">
    <property type="entry name" value="Metal-dependent hydrolases"/>
    <property type="match status" value="1"/>
</dbReference>
<dbReference type="Proteomes" id="UP000065473">
    <property type="component" value="Chromosome"/>
</dbReference>
<reference evidence="5 6" key="1">
    <citation type="submission" date="2015-12" db="EMBL/GenBank/DDBJ databases">
        <title>A stable core within a dynamic pangenome in Sulfolobus acidocaldarius.</title>
        <authorList>
            <person name="Anderson R."/>
            <person name="Kouris A."/>
            <person name="Seward C."/>
            <person name="Campbell K."/>
            <person name="Whitaker R."/>
        </authorList>
    </citation>
    <scope>NUCLEOTIDE SEQUENCE [LARGE SCALE GENOMIC DNA]</scope>
    <source>
        <strain evidence="3 6">GG12-C01-09</strain>
        <strain evidence="4 5">NG05B_CO5_07</strain>
    </source>
</reference>
<evidence type="ECO:0000313" key="4">
    <source>
        <dbReference type="EMBL" id="ALU30828.1"/>
    </source>
</evidence>
<dbReference type="CDD" id="cd01292">
    <property type="entry name" value="metallo-dependent_hydrolases"/>
    <property type="match status" value="1"/>
</dbReference>
<dbReference type="GeneID" id="14552232"/>
<dbReference type="SUPFAM" id="SSF51556">
    <property type="entry name" value="Metallo-dependent hydrolases"/>
    <property type="match status" value="1"/>
</dbReference>
<name>A0A0U3GYG8_9CREN</name>
<accession>A0A0U3GYG8</accession>
<proteinExistence type="predicted"/>
<feature type="domain" description="Amidohydrolase-related" evidence="2">
    <location>
        <begin position="2"/>
        <end position="265"/>
    </location>
</feature>
<dbReference type="InterPro" id="IPR006680">
    <property type="entry name" value="Amidohydro-rel"/>
</dbReference>
<dbReference type="OrthoDB" id="34429at2157"/>
<protein>
    <submittedName>
        <fullName evidence="3">Amidohydrolase</fullName>
    </submittedName>
</protein>
<dbReference type="InterPro" id="IPR032465">
    <property type="entry name" value="ACMSD"/>
</dbReference>
<dbReference type="PANTHER" id="PTHR21240">
    <property type="entry name" value="2-AMINO-3-CARBOXYLMUCONATE-6-SEMIALDEHYDE DECARBOXYLASE"/>
    <property type="match status" value="1"/>
</dbReference>
<dbReference type="Pfam" id="PF04909">
    <property type="entry name" value="Amidohydro_2"/>
    <property type="match status" value="1"/>
</dbReference>
<dbReference type="STRING" id="1435377.SUSAZ_08270"/>
<dbReference type="GO" id="GO:0016787">
    <property type="term" value="F:hydrolase activity"/>
    <property type="evidence" value="ECO:0007669"/>
    <property type="project" value="UniProtKB-KW"/>
</dbReference>